<dbReference type="Pfam" id="PF00535">
    <property type="entry name" value="Glycos_transf_2"/>
    <property type="match status" value="1"/>
</dbReference>
<dbReference type="InterPro" id="IPR001173">
    <property type="entry name" value="Glyco_trans_2-like"/>
</dbReference>
<evidence type="ECO:0000313" key="3">
    <source>
        <dbReference type="Proteomes" id="UP001235664"/>
    </source>
</evidence>
<organism evidence="2 3">
    <name type="scientific">Qipengyuania benthica</name>
    <dbReference type="NCBI Taxonomy" id="3067651"/>
    <lineage>
        <taxon>Bacteria</taxon>
        <taxon>Pseudomonadati</taxon>
        <taxon>Pseudomonadota</taxon>
        <taxon>Alphaproteobacteria</taxon>
        <taxon>Sphingomonadales</taxon>
        <taxon>Erythrobacteraceae</taxon>
        <taxon>Qipengyuania</taxon>
    </lineage>
</organism>
<dbReference type="PANTHER" id="PTHR22916:SF3">
    <property type="entry name" value="UDP-GLCNAC:BETAGAL BETA-1,3-N-ACETYLGLUCOSAMINYLTRANSFERASE-LIKE PROTEIN 1"/>
    <property type="match status" value="1"/>
</dbReference>
<dbReference type="Proteomes" id="UP001235664">
    <property type="component" value="Unassembled WGS sequence"/>
</dbReference>
<gene>
    <name evidence="2" type="ORF">Q9K01_00010</name>
</gene>
<evidence type="ECO:0000313" key="2">
    <source>
        <dbReference type="EMBL" id="MDP4538008.1"/>
    </source>
</evidence>
<accession>A0ABT9H3W1</accession>
<comment type="caution">
    <text evidence="2">The sequence shown here is derived from an EMBL/GenBank/DDBJ whole genome shotgun (WGS) entry which is preliminary data.</text>
</comment>
<dbReference type="CDD" id="cd00761">
    <property type="entry name" value="Glyco_tranf_GTA_type"/>
    <property type="match status" value="1"/>
</dbReference>
<dbReference type="EMBL" id="JAVAIL010000001">
    <property type="protein sequence ID" value="MDP4538008.1"/>
    <property type="molecule type" value="Genomic_DNA"/>
</dbReference>
<proteinExistence type="predicted"/>
<reference evidence="2 3" key="1">
    <citation type="submission" date="2023-08" db="EMBL/GenBank/DDBJ databases">
        <title>genomic of DY56.</title>
        <authorList>
            <person name="Wang Y."/>
        </authorList>
    </citation>
    <scope>NUCLEOTIDE SEQUENCE [LARGE SCALE GENOMIC DNA]</scope>
    <source>
        <strain evidence="2 3">DY56-A-20</strain>
    </source>
</reference>
<sequence>MSDRLVSIITPAYRAERVITETIQSVQAQTYSNWEMLICEDCGPDQTRDVVRELARKDDRIILIGAPHNGGPAEARNQALSVAKGRWLAFLDSDDVWLPDKLESQLAFHGAHPEAVISFTGFRRISADGSKTGAYISVPPKMGYRKLLGNTAIATSTVIVDSEISGSFRMKKTYYDDFACWLELLKDGGVAVGLDKDLMRYRVMSASVSRDKKKSASEVWKAFRQVEGLNPALSAWYFAQYAVRAWLKYRRF</sequence>
<dbReference type="SUPFAM" id="SSF53448">
    <property type="entry name" value="Nucleotide-diphospho-sugar transferases"/>
    <property type="match status" value="1"/>
</dbReference>
<evidence type="ECO:0000259" key="1">
    <source>
        <dbReference type="Pfam" id="PF00535"/>
    </source>
</evidence>
<keyword evidence="2" id="KW-0808">Transferase</keyword>
<keyword evidence="2" id="KW-0328">Glycosyltransferase</keyword>
<keyword evidence="3" id="KW-1185">Reference proteome</keyword>
<protein>
    <submittedName>
        <fullName evidence="2">Glycosyltransferase family 2 protein</fullName>
        <ecNumber evidence="2">2.4.-.-</ecNumber>
    </submittedName>
</protein>
<dbReference type="InterPro" id="IPR029044">
    <property type="entry name" value="Nucleotide-diphossugar_trans"/>
</dbReference>
<name>A0ABT9H3W1_9SPHN</name>
<dbReference type="PANTHER" id="PTHR22916">
    <property type="entry name" value="GLYCOSYLTRANSFERASE"/>
    <property type="match status" value="1"/>
</dbReference>
<dbReference type="Gene3D" id="3.90.550.10">
    <property type="entry name" value="Spore Coat Polysaccharide Biosynthesis Protein SpsA, Chain A"/>
    <property type="match status" value="1"/>
</dbReference>
<dbReference type="GO" id="GO:0016757">
    <property type="term" value="F:glycosyltransferase activity"/>
    <property type="evidence" value="ECO:0007669"/>
    <property type="project" value="UniProtKB-KW"/>
</dbReference>
<dbReference type="EC" id="2.4.-.-" evidence="2"/>
<feature type="domain" description="Glycosyltransferase 2-like" evidence="1">
    <location>
        <begin position="7"/>
        <end position="155"/>
    </location>
</feature>
<dbReference type="RefSeq" id="WP_305928169.1">
    <property type="nucleotide sequence ID" value="NZ_JAVAIL010000001.1"/>
</dbReference>